<feature type="domain" description="GP-PDE" evidence="2">
    <location>
        <begin position="336"/>
        <end position="564"/>
    </location>
</feature>
<feature type="transmembrane region" description="Helical" evidence="1">
    <location>
        <begin position="165"/>
        <end position="193"/>
    </location>
</feature>
<keyword evidence="1" id="KW-1133">Transmembrane helix</keyword>
<evidence type="ECO:0000256" key="1">
    <source>
        <dbReference type="SAM" id="Phobius"/>
    </source>
</evidence>
<dbReference type="PANTHER" id="PTHR46211:SF8">
    <property type="entry name" value="PHOSPHODIESTERASE"/>
    <property type="match status" value="1"/>
</dbReference>
<feature type="transmembrane region" description="Helical" evidence="1">
    <location>
        <begin position="259"/>
        <end position="286"/>
    </location>
</feature>
<dbReference type="RefSeq" id="WP_103662275.1">
    <property type="nucleotide sequence ID" value="NZ_ML136877.1"/>
</dbReference>
<dbReference type="Pfam" id="PF10110">
    <property type="entry name" value="GPDPase_memb"/>
    <property type="match status" value="1"/>
</dbReference>
<evidence type="ECO:0000259" key="2">
    <source>
        <dbReference type="PROSITE" id="PS51704"/>
    </source>
</evidence>
<dbReference type="Pfam" id="PF03009">
    <property type="entry name" value="GDPD"/>
    <property type="match status" value="1"/>
</dbReference>
<dbReference type="InterPro" id="IPR018476">
    <property type="entry name" value="GlyceroP-diester-Pdiesterase_M"/>
</dbReference>
<evidence type="ECO:0000313" key="3">
    <source>
        <dbReference type="EMBL" id="RVU71076.1"/>
    </source>
</evidence>
<feature type="transmembrane region" description="Helical" evidence="1">
    <location>
        <begin position="68"/>
        <end position="93"/>
    </location>
</feature>
<feature type="transmembrane region" description="Helical" evidence="1">
    <location>
        <begin position="124"/>
        <end position="145"/>
    </location>
</feature>
<dbReference type="PROSITE" id="PS50267">
    <property type="entry name" value="NA_NEUROTRAN_SYMP_3"/>
    <property type="match status" value="1"/>
</dbReference>
<keyword evidence="1" id="KW-0812">Transmembrane</keyword>
<gene>
    <name evidence="3" type="ORF">EJK17_04275</name>
</gene>
<feature type="transmembrane region" description="Helical" evidence="1">
    <location>
        <begin position="306"/>
        <end position="328"/>
    </location>
</feature>
<dbReference type="SUPFAM" id="SSF51695">
    <property type="entry name" value="PLC-like phosphodiesterases"/>
    <property type="match status" value="1"/>
</dbReference>
<dbReference type="InterPro" id="IPR017946">
    <property type="entry name" value="PLC-like_Pdiesterase_TIM-brl"/>
</dbReference>
<dbReference type="Proteomes" id="UP000288291">
    <property type="component" value="Unassembled WGS sequence"/>
</dbReference>
<protein>
    <submittedName>
        <fullName evidence="3">Glycerophosphodiester phosphodiesterase</fullName>
    </submittedName>
</protein>
<reference evidence="3 4" key="1">
    <citation type="submission" date="2018-12" db="EMBL/GenBank/DDBJ databases">
        <authorList>
            <person name="Meng J."/>
        </authorList>
    </citation>
    <scope>NUCLEOTIDE SEQUENCE [LARGE SCALE GENOMIC DNA]</scope>
    <source>
        <strain evidence="3 4">HT111-2</strain>
    </source>
</reference>
<sequence length="592" mass="67712">MIPEFKSYLREFKRHWLSYLLLLMLFDLFNQFILIPLLRYITTFVLQAGAIPFVSYQNVVTIITTHTIVFVILILELLLLLFLIYVQLVVLLLSIKTIASDNFELKTIFHLTWQRIKKTRLSTLLLVTMYFLILVPLADIVFRTPLLAKIQISEFILDYLTRTPLLLGILVAFYLIIICLGARWVLALPLIIYRQEKPLAAIKSSWQLTKNGNWWSLLSRMLVVAISTAIVLVIFYGLIYGLQLIWDLFPGKYLPMTLAILNLTLIQIVSAIVLAGVIVVFTLILLRGIKLLPKGKSSFITNKKTIFIAVLAALIIVASSVFTNSLYLTGTNGKRLLIISHRGVSDQNGVQNTIPALTKTVKLKPDYVEIDLHETKDHQFVVLHDENLAKLTGVNKAPSELTLKELTQLTAKENGHQAKITSFDQYLKAAQRHKQKLLLEIKTTPKDSKKMLQNFNRKYAATILRDHYQVQSLDYRVVEGLHQINSKLKVLYIQPYNFTYPHSVADGYSMEYSTLNTDFVWQAHLKQHPVYAWTINDEKLMKKMMYGQVDGLITDNVTLAKKAIKAYQADTSYAQRILNYLIVVHVSGNLEV</sequence>
<evidence type="ECO:0000313" key="4">
    <source>
        <dbReference type="Proteomes" id="UP000288291"/>
    </source>
</evidence>
<organism evidence="3 4">
    <name type="scientific">Lactobacillus xujianguonis</name>
    <dbReference type="NCBI Taxonomy" id="2495899"/>
    <lineage>
        <taxon>Bacteria</taxon>
        <taxon>Bacillati</taxon>
        <taxon>Bacillota</taxon>
        <taxon>Bacilli</taxon>
        <taxon>Lactobacillales</taxon>
        <taxon>Lactobacillaceae</taxon>
        <taxon>Lactobacillus</taxon>
    </lineage>
</organism>
<dbReference type="CDD" id="cd08579">
    <property type="entry name" value="GDPD_memb_like"/>
    <property type="match status" value="1"/>
</dbReference>
<dbReference type="AlphaFoldDB" id="A0A437SVX0"/>
<dbReference type="InterPro" id="IPR030395">
    <property type="entry name" value="GP_PDE_dom"/>
</dbReference>
<comment type="caution">
    <text evidence="3">The sequence shown here is derived from an EMBL/GenBank/DDBJ whole genome shotgun (WGS) entry which is preliminary data.</text>
</comment>
<dbReference type="PROSITE" id="PS51704">
    <property type="entry name" value="GP_PDE"/>
    <property type="match status" value="1"/>
</dbReference>
<dbReference type="InterPro" id="IPR000175">
    <property type="entry name" value="Na/ntran_symport"/>
</dbReference>
<dbReference type="GO" id="GO:0008081">
    <property type="term" value="F:phosphoric diester hydrolase activity"/>
    <property type="evidence" value="ECO:0007669"/>
    <property type="project" value="InterPro"/>
</dbReference>
<feature type="transmembrane region" description="Helical" evidence="1">
    <location>
        <begin position="214"/>
        <end position="239"/>
    </location>
</feature>
<dbReference type="PANTHER" id="PTHR46211">
    <property type="entry name" value="GLYCEROPHOSPHORYL DIESTER PHOSPHODIESTERASE"/>
    <property type="match status" value="1"/>
</dbReference>
<dbReference type="Gene3D" id="3.20.20.190">
    <property type="entry name" value="Phosphatidylinositol (PI) phosphodiesterase"/>
    <property type="match status" value="1"/>
</dbReference>
<name>A0A437SVX0_9LACO</name>
<feature type="transmembrane region" description="Helical" evidence="1">
    <location>
        <begin position="16"/>
        <end position="38"/>
    </location>
</feature>
<keyword evidence="4" id="KW-1185">Reference proteome</keyword>
<dbReference type="GO" id="GO:0006629">
    <property type="term" value="P:lipid metabolic process"/>
    <property type="evidence" value="ECO:0007669"/>
    <property type="project" value="InterPro"/>
</dbReference>
<dbReference type="GO" id="GO:0016020">
    <property type="term" value="C:membrane"/>
    <property type="evidence" value="ECO:0007669"/>
    <property type="project" value="InterPro"/>
</dbReference>
<dbReference type="EMBL" id="RXIA01000009">
    <property type="protein sequence ID" value="RVU71076.1"/>
    <property type="molecule type" value="Genomic_DNA"/>
</dbReference>
<accession>A0A437SVX0</accession>
<proteinExistence type="predicted"/>
<keyword evidence="1" id="KW-0472">Membrane</keyword>